<dbReference type="AlphaFoldDB" id="N2BKQ4"/>
<dbReference type="GO" id="GO:0005886">
    <property type="term" value="C:plasma membrane"/>
    <property type="evidence" value="ECO:0007669"/>
    <property type="project" value="UniProtKB-SubCell"/>
</dbReference>
<keyword evidence="8" id="KW-0653">Protein transport</keyword>
<evidence type="ECO:0000256" key="9">
    <source>
        <dbReference type="ARBA" id="ARBA00023134"/>
    </source>
</evidence>
<dbReference type="OrthoDB" id="9778554at2"/>
<dbReference type="InterPro" id="IPR047040">
    <property type="entry name" value="FlhF__GTPase_dom"/>
</dbReference>
<dbReference type="GO" id="GO:0015031">
    <property type="term" value="P:protein transport"/>
    <property type="evidence" value="ECO:0007669"/>
    <property type="project" value="UniProtKB-KW"/>
</dbReference>
<dbReference type="STRING" id="1235802.C823_00178"/>
<sequence>MTINKFQGKTESEAIEKAKKEMGPDVVIMSVKTVKPKGVFRALKGILYEVTAALEENESDKINPYAHTEAVAQMQQMKKPESINLAADENIRIPAASVNRPDEKAGRVIKQIRQQEDAVEHVQQQTSSSAIEERLDSLQSLLEDRISAEKKNQEDGMGGANDHAQEGFSFVKMLYQTLLDNEVDEKYANQILDELEKISNKGSNIDYILSHIYQKLVLKFGQPKPIEFQGSKPTVAFFIGPTGVGKTTTIAKVASRYKVDEGKKVAFLTADTYRIAATEQLRTYANILDMPLTIVYSSEEIQDAIRNLSEYDLILVDTAGFSHKNAAQCEDVKKLIGGLSVGNKTEVYLVLSATTKYRDLQDMCNIYRTFADYRLIFTKLDETSCYGNLLNIHLYSGADLSYATYGQNVPDDIEVFDTQKIVKKLLGGD</sequence>
<dbReference type="PATRIC" id="fig|1235802.3.peg.192"/>
<evidence type="ECO:0000256" key="8">
    <source>
        <dbReference type="ARBA" id="ARBA00022927"/>
    </source>
</evidence>
<dbReference type="PANTHER" id="PTHR43134">
    <property type="entry name" value="SIGNAL RECOGNITION PARTICLE RECEPTOR SUBUNIT ALPHA"/>
    <property type="match status" value="1"/>
</dbReference>
<dbReference type="GO" id="GO:0003924">
    <property type="term" value="F:GTPase activity"/>
    <property type="evidence" value="ECO:0007669"/>
    <property type="project" value="UniProtKB-UniRule"/>
</dbReference>
<keyword evidence="6" id="KW-0547">Nucleotide-binding</keyword>
<dbReference type="InterPro" id="IPR003593">
    <property type="entry name" value="AAA+_ATPase"/>
</dbReference>
<dbReference type="Gene3D" id="3.40.50.300">
    <property type="entry name" value="P-loop containing nucleotide triphosphate hydrolases"/>
    <property type="match status" value="1"/>
</dbReference>
<dbReference type="eggNOG" id="COG1419">
    <property type="taxonomic scope" value="Bacteria"/>
</dbReference>
<evidence type="ECO:0000259" key="15">
    <source>
        <dbReference type="SMART" id="SM00962"/>
    </source>
</evidence>
<evidence type="ECO:0000256" key="10">
    <source>
        <dbReference type="ARBA" id="ARBA00023136"/>
    </source>
</evidence>
<evidence type="ECO:0000256" key="13">
    <source>
        <dbReference type="NCBIfam" id="TIGR03499"/>
    </source>
</evidence>
<evidence type="ECO:0000256" key="11">
    <source>
        <dbReference type="ARBA" id="ARBA00023225"/>
    </source>
</evidence>
<accession>N2BKQ4</accession>
<proteinExistence type="inferred from homology"/>
<keyword evidence="9" id="KW-0342">GTP-binding</keyword>
<keyword evidence="5" id="KW-1003">Cell membrane</keyword>
<evidence type="ECO:0000256" key="7">
    <source>
        <dbReference type="ARBA" id="ARBA00022795"/>
    </source>
</evidence>
<dbReference type="Pfam" id="PF00448">
    <property type="entry name" value="SRP54"/>
    <property type="match status" value="1"/>
</dbReference>
<keyword evidence="17" id="KW-1185">Reference proteome</keyword>
<comment type="function">
    <text evidence="12">Necessary for flagellar biosynthesis. May be involved in translocation of the flagellum.</text>
</comment>
<dbReference type="EMBL" id="AQFT01000005">
    <property type="protein sequence ID" value="EMZ39015.1"/>
    <property type="molecule type" value="Genomic_DNA"/>
</dbReference>
<comment type="caution">
    <text evidence="16">The sequence shown here is derived from an EMBL/GenBank/DDBJ whole genome shotgun (WGS) entry which is preliminary data.</text>
</comment>
<evidence type="ECO:0000259" key="14">
    <source>
        <dbReference type="SMART" id="SM00382"/>
    </source>
</evidence>
<keyword evidence="16" id="KW-0966">Cell projection</keyword>
<keyword evidence="16" id="KW-0969">Cilium</keyword>
<evidence type="ECO:0000313" key="17">
    <source>
        <dbReference type="Proteomes" id="UP000012589"/>
    </source>
</evidence>
<feature type="domain" description="SRP54-type proteins GTP-binding" evidence="15">
    <location>
        <begin position="233"/>
        <end position="427"/>
    </location>
</feature>
<keyword evidence="4" id="KW-0813">Transport</keyword>
<feature type="domain" description="AAA+ ATPase" evidence="14">
    <location>
        <begin position="232"/>
        <end position="381"/>
    </location>
</feature>
<dbReference type="SMART" id="SM00962">
    <property type="entry name" value="SRP54"/>
    <property type="match status" value="1"/>
</dbReference>
<comment type="subcellular location">
    <subcellularLocation>
        <location evidence="1">Cell membrane</location>
        <topology evidence="1">Peripheral membrane protein</topology>
        <orientation evidence="1">Cytoplasmic side</orientation>
    </subcellularLocation>
</comment>
<organism evidence="16 17">
    <name type="scientific">Eubacterium plexicaudatum ASF492</name>
    <dbReference type="NCBI Taxonomy" id="1235802"/>
    <lineage>
        <taxon>Bacteria</taxon>
        <taxon>Bacillati</taxon>
        <taxon>Bacillota</taxon>
        <taxon>Clostridia</taxon>
        <taxon>Eubacteriales</taxon>
        <taxon>Eubacteriaceae</taxon>
        <taxon>Eubacterium</taxon>
    </lineage>
</organism>
<dbReference type="NCBIfam" id="TIGR03499">
    <property type="entry name" value="FlhF"/>
    <property type="match status" value="1"/>
</dbReference>
<dbReference type="PANTHER" id="PTHR43134:SF3">
    <property type="entry name" value="FLAGELLAR BIOSYNTHESIS PROTEIN FLHF"/>
    <property type="match status" value="1"/>
</dbReference>
<dbReference type="Gene3D" id="1.20.120.1380">
    <property type="entry name" value="Flagellar FlhF biosynthesis protein, N domain"/>
    <property type="match status" value="1"/>
</dbReference>
<dbReference type="GO" id="GO:0005525">
    <property type="term" value="F:GTP binding"/>
    <property type="evidence" value="ECO:0007669"/>
    <property type="project" value="UniProtKB-UniRule"/>
</dbReference>
<evidence type="ECO:0000256" key="12">
    <source>
        <dbReference type="ARBA" id="ARBA00025337"/>
    </source>
</evidence>
<keyword evidence="11" id="KW-1006">Bacterial flagellum protein export</keyword>
<dbReference type="SUPFAM" id="SSF52540">
    <property type="entry name" value="P-loop containing nucleoside triphosphate hydrolases"/>
    <property type="match status" value="1"/>
</dbReference>
<evidence type="ECO:0000256" key="1">
    <source>
        <dbReference type="ARBA" id="ARBA00004413"/>
    </source>
</evidence>
<dbReference type="GO" id="GO:0005047">
    <property type="term" value="F:signal recognition particle binding"/>
    <property type="evidence" value="ECO:0007669"/>
    <property type="project" value="TreeGrafter"/>
</dbReference>
<dbReference type="SMART" id="SM00382">
    <property type="entry name" value="AAA"/>
    <property type="match status" value="1"/>
</dbReference>
<dbReference type="InterPro" id="IPR000897">
    <property type="entry name" value="SRP54_GTPase_dom"/>
</dbReference>
<dbReference type="InterPro" id="IPR020006">
    <property type="entry name" value="FlhF"/>
</dbReference>
<dbReference type="GO" id="GO:0006614">
    <property type="term" value="P:SRP-dependent cotranslational protein targeting to membrane"/>
    <property type="evidence" value="ECO:0007669"/>
    <property type="project" value="UniProtKB-UniRule"/>
</dbReference>
<evidence type="ECO:0000256" key="2">
    <source>
        <dbReference type="ARBA" id="ARBA00008531"/>
    </source>
</evidence>
<protein>
    <recommendedName>
        <fullName evidence="3 13">Flagellar biosynthesis protein FlhF</fullName>
    </recommendedName>
</protein>
<dbReference type="GO" id="GO:0044781">
    <property type="term" value="P:bacterial-type flagellum organization"/>
    <property type="evidence" value="ECO:0007669"/>
    <property type="project" value="UniProtKB-UniRule"/>
</dbReference>
<comment type="similarity">
    <text evidence="2">Belongs to the GTP-binding SRP family.</text>
</comment>
<evidence type="ECO:0000256" key="3">
    <source>
        <dbReference type="ARBA" id="ARBA00014919"/>
    </source>
</evidence>
<dbReference type="HOGENOM" id="CLU_009301_11_4_9"/>
<keyword evidence="7" id="KW-1005">Bacterial flagellum biogenesis</keyword>
<keyword evidence="10" id="KW-0472">Membrane</keyword>
<evidence type="ECO:0000313" key="16">
    <source>
        <dbReference type="EMBL" id="EMZ39015.1"/>
    </source>
</evidence>
<name>N2BKQ4_9FIRM</name>
<dbReference type="InterPro" id="IPR027417">
    <property type="entry name" value="P-loop_NTPase"/>
</dbReference>
<dbReference type="FunFam" id="3.40.50.300:FF:000695">
    <property type="entry name" value="Flagellar biosynthesis regulator FlhF"/>
    <property type="match status" value="1"/>
</dbReference>
<evidence type="ECO:0000256" key="4">
    <source>
        <dbReference type="ARBA" id="ARBA00022448"/>
    </source>
</evidence>
<dbReference type="CDD" id="cd17873">
    <property type="entry name" value="FlhF"/>
    <property type="match status" value="1"/>
</dbReference>
<dbReference type="Proteomes" id="UP000012589">
    <property type="component" value="Unassembled WGS sequence"/>
</dbReference>
<keyword evidence="16" id="KW-0282">Flagellum</keyword>
<evidence type="ECO:0000256" key="5">
    <source>
        <dbReference type="ARBA" id="ARBA00022475"/>
    </source>
</evidence>
<evidence type="ECO:0000256" key="6">
    <source>
        <dbReference type="ARBA" id="ARBA00022741"/>
    </source>
</evidence>
<gene>
    <name evidence="16" type="ORF">C823_00178</name>
</gene>
<reference evidence="16 17" key="1">
    <citation type="journal article" date="2014" name="Genome Announc.">
        <title>Draft genome sequences of the altered schaedler flora, a defined bacterial community from gnotobiotic mice.</title>
        <authorList>
            <person name="Wannemuehler M.J."/>
            <person name="Overstreet A.M."/>
            <person name="Ward D.V."/>
            <person name="Phillips G.J."/>
        </authorList>
    </citation>
    <scope>NUCLEOTIDE SEQUENCE [LARGE SCALE GENOMIC DNA]</scope>
    <source>
        <strain evidence="16 17">ASF492</strain>
    </source>
</reference>